<feature type="region of interest" description="Disordered" evidence="1">
    <location>
        <begin position="29"/>
        <end position="77"/>
    </location>
</feature>
<gene>
    <name evidence="4" type="ORF">HYX28_04250</name>
</gene>
<feature type="domain" description="GWxTD" evidence="3">
    <location>
        <begin position="87"/>
        <end position="177"/>
    </location>
</feature>
<feature type="signal peptide" evidence="2">
    <location>
        <begin position="1"/>
        <end position="27"/>
    </location>
</feature>
<evidence type="ECO:0000259" key="3">
    <source>
        <dbReference type="Pfam" id="PF20094"/>
    </source>
</evidence>
<organism evidence="4 5">
    <name type="scientific">Candidatus Korobacter versatilis</name>
    <dbReference type="NCBI Taxonomy" id="658062"/>
    <lineage>
        <taxon>Bacteria</taxon>
        <taxon>Pseudomonadati</taxon>
        <taxon>Acidobacteriota</taxon>
        <taxon>Terriglobia</taxon>
        <taxon>Terriglobales</taxon>
        <taxon>Candidatus Korobacteraceae</taxon>
        <taxon>Candidatus Korobacter</taxon>
    </lineage>
</organism>
<feature type="compositionally biased region" description="Basic and acidic residues" evidence="1">
    <location>
        <begin position="58"/>
        <end position="77"/>
    </location>
</feature>
<accession>A0A932A7G7</accession>
<feature type="compositionally biased region" description="Low complexity" evidence="1">
    <location>
        <begin position="33"/>
        <end position="42"/>
    </location>
</feature>
<comment type="caution">
    <text evidence="4">The sequence shown here is derived from an EMBL/GenBank/DDBJ whole genome shotgun (WGS) entry which is preliminary data.</text>
</comment>
<reference evidence="4" key="1">
    <citation type="submission" date="2020-07" db="EMBL/GenBank/DDBJ databases">
        <title>Huge and variable diversity of episymbiotic CPR bacteria and DPANN archaea in groundwater ecosystems.</title>
        <authorList>
            <person name="He C.Y."/>
            <person name="Keren R."/>
            <person name="Whittaker M."/>
            <person name="Farag I.F."/>
            <person name="Doudna J."/>
            <person name="Cate J.H.D."/>
            <person name="Banfield J.F."/>
        </authorList>
    </citation>
    <scope>NUCLEOTIDE SEQUENCE</scope>
    <source>
        <strain evidence="4">NC_groundwater_580_Pr5_B-0.1um_64_19</strain>
    </source>
</reference>
<dbReference type="Proteomes" id="UP000779809">
    <property type="component" value="Unassembled WGS sequence"/>
</dbReference>
<evidence type="ECO:0000256" key="2">
    <source>
        <dbReference type="SAM" id="SignalP"/>
    </source>
</evidence>
<evidence type="ECO:0000256" key="1">
    <source>
        <dbReference type="SAM" id="MobiDB-lite"/>
    </source>
</evidence>
<name>A0A932A7G7_9BACT</name>
<dbReference type="AlphaFoldDB" id="A0A932A7G7"/>
<sequence>MSCIQSRPFAALLVAIFLSFSGGVLRAQDTKPGEPAAKAAPPQTADPKAGAAASGEQDPLKRPLSEKQKKENEKSLKQELSKTYQRWLKEDVTYIITGEELAAFKQLSNDEERDQFIEQFWLRRDPTPDTVENEYKEEHYRRIAYANEHYASGKQGWRTDRGRIYIVFGPPDEVDSHPSGGYYQRPMSEGGGSTSTYPFEIWRYRYLENIGQEIEIEFVDKSVSGEYRMTLDRSEKDALLNTPNGGLTQYEQMGLSGKADRFNRGQIERLGRNPFENVDNSKFFDRMDTFYKLQKTPPVKFKGLEEIVSHKIRYNLMPFDVRTDFVRVTSDTVLVPVTIQVKNKDITFAAKDGIQRGVVNIFGRISTMTGRIAQTFEDTVQIDVPNDLLTKTQENASLYWKAVPLRPGRYRLDVVVKDVNGDRLGTWNRGIQVPAFDEDKLAYSSLILADQMEKVSSKTIGSGNFVIGTTKVRPRLDAANGKPATFKRNQRVNFWMQVYNLGIDEKTNKPEATVEYDVVNTATNKAVLHTAESTAQMGNIGAQMTLEKTFTLDKLEPGTYLITIKVDDKISKQTVSPTAKFSVE</sequence>
<dbReference type="Pfam" id="PF20094">
    <property type="entry name" value="GWxTD_dom"/>
    <property type="match status" value="1"/>
</dbReference>
<keyword evidence="2" id="KW-0732">Signal</keyword>
<proteinExistence type="predicted"/>
<evidence type="ECO:0000313" key="5">
    <source>
        <dbReference type="Proteomes" id="UP000779809"/>
    </source>
</evidence>
<dbReference type="InterPro" id="IPR030959">
    <property type="entry name" value="GWxTD_dom"/>
</dbReference>
<dbReference type="EMBL" id="JACPNR010000005">
    <property type="protein sequence ID" value="MBI2677972.1"/>
    <property type="molecule type" value="Genomic_DNA"/>
</dbReference>
<evidence type="ECO:0000313" key="4">
    <source>
        <dbReference type="EMBL" id="MBI2677972.1"/>
    </source>
</evidence>
<protein>
    <submittedName>
        <fullName evidence="4">GWxTD domain-containing protein</fullName>
    </submittedName>
</protein>
<dbReference type="NCBIfam" id="TIGR04514">
    <property type="entry name" value="GWxTD_dom"/>
    <property type="match status" value="1"/>
</dbReference>
<feature type="chain" id="PRO_5037003706" evidence="2">
    <location>
        <begin position="28"/>
        <end position="584"/>
    </location>
</feature>